<dbReference type="Proteomes" id="UP001140949">
    <property type="component" value="Unassembled WGS sequence"/>
</dbReference>
<reference evidence="2" key="1">
    <citation type="journal article" date="2023" name="GigaByte">
        <title>Genome assembly of the bearded iris, Iris pallida Lam.</title>
        <authorList>
            <person name="Bruccoleri R.E."/>
            <person name="Oakeley E.J."/>
            <person name="Faust A.M.E."/>
            <person name="Altorfer M."/>
            <person name="Dessus-Babus S."/>
            <person name="Burckhardt D."/>
            <person name="Oertli M."/>
            <person name="Naumann U."/>
            <person name="Petersen F."/>
            <person name="Wong J."/>
        </authorList>
    </citation>
    <scope>NUCLEOTIDE SEQUENCE</scope>
    <source>
        <strain evidence="2">GSM-AAB239-AS_SAM_17_03QT</strain>
    </source>
</reference>
<dbReference type="EMBL" id="JANAVB010003623">
    <property type="protein sequence ID" value="KAJ6849192.1"/>
    <property type="molecule type" value="Genomic_DNA"/>
</dbReference>
<feature type="compositionally biased region" description="Low complexity" evidence="1">
    <location>
        <begin position="295"/>
        <end position="310"/>
    </location>
</feature>
<feature type="compositionally biased region" description="Basic residues" evidence="1">
    <location>
        <begin position="14"/>
        <end position="30"/>
    </location>
</feature>
<organism evidence="2 3">
    <name type="scientific">Iris pallida</name>
    <name type="common">Sweet iris</name>
    <dbReference type="NCBI Taxonomy" id="29817"/>
    <lineage>
        <taxon>Eukaryota</taxon>
        <taxon>Viridiplantae</taxon>
        <taxon>Streptophyta</taxon>
        <taxon>Embryophyta</taxon>
        <taxon>Tracheophyta</taxon>
        <taxon>Spermatophyta</taxon>
        <taxon>Magnoliopsida</taxon>
        <taxon>Liliopsida</taxon>
        <taxon>Asparagales</taxon>
        <taxon>Iridaceae</taxon>
        <taxon>Iridoideae</taxon>
        <taxon>Irideae</taxon>
        <taxon>Iris</taxon>
    </lineage>
</organism>
<comment type="caution">
    <text evidence="2">The sequence shown here is derived from an EMBL/GenBank/DDBJ whole genome shotgun (WGS) entry which is preliminary data.</text>
</comment>
<feature type="region of interest" description="Disordered" evidence="1">
    <location>
        <begin position="1"/>
        <end position="45"/>
    </location>
</feature>
<dbReference type="AlphaFoldDB" id="A0AAX6I7I5"/>
<keyword evidence="3" id="KW-1185">Reference proteome</keyword>
<sequence>MPVCGGPPPFISSPRRRRRPRRRKPHRNRFLRSSSAPSPSSSTTAPFLGVRQVAQPSSGPPHFLAVAPFPRLPRLRRILLPLHLSASPRLLSPASPRRVRHPRSLRFLRRNRILWLLRPCSPPSGQSPPPPYPSCPSPRLGCGLSHRFGSAFPLPGSWRPRGSGPLGRPPRPRASSAYPTPSTSAPDPSSPSDAYWCHPASSQWVWIPPTPSGGGPSRPGSESPSLAPPLTALLASPRPQRLPAPPRGRASPLHLPRVETPPPWLRGSLPISLTLSAPHAPPPARRLAVAPRPLSLAAGPPSSSGAFPSSGWPPAPLPAESPGEPASPPCPLQEYSPLRPHRPRAPPGPPPLPSWRLPRRHRGGSRHSAPPPSVLRALSGTPLGLAPGPGHFGPRAWTRAPRAPRTPHAPPPPSWHPPPVPPLPFVVCAFEFRIRV</sequence>
<feature type="compositionally biased region" description="Low complexity" evidence="1">
    <location>
        <begin position="31"/>
        <end position="45"/>
    </location>
</feature>
<feature type="compositionally biased region" description="Pro residues" evidence="1">
    <location>
        <begin position="311"/>
        <end position="331"/>
    </location>
</feature>
<feature type="region of interest" description="Disordered" evidence="1">
    <location>
        <begin position="295"/>
        <end position="417"/>
    </location>
</feature>
<feature type="compositionally biased region" description="Low complexity" evidence="1">
    <location>
        <begin position="218"/>
        <end position="237"/>
    </location>
</feature>
<feature type="compositionally biased region" description="Low complexity" evidence="1">
    <location>
        <begin position="153"/>
        <end position="163"/>
    </location>
</feature>
<evidence type="ECO:0000313" key="2">
    <source>
        <dbReference type="EMBL" id="KAJ6849192.1"/>
    </source>
</evidence>
<accession>A0AAX6I7I5</accession>
<reference evidence="2" key="2">
    <citation type="submission" date="2023-04" db="EMBL/GenBank/DDBJ databases">
        <authorList>
            <person name="Bruccoleri R.E."/>
            <person name="Oakeley E.J."/>
            <person name="Faust A.-M."/>
            <person name="Dessus-Babus S."/>
            <person name="Altorfer M."/>
            <person name="Burckhardt D."/>
            <person name="Oertli M."/>
            <person name="Naumann U."/>
            <person name="Petersen F."/>
            <person name="Wong J."/>
        </authorList>
    </citation>
    <scope>NUCLEOTIDE SEQUENCE</scope>
    <source>
        <strain evidence="2">GSM-AAB239-AS_SAM_17_03QT</strain>
        <tissue evidence="2">Leaf</tissue>
    </source>
</reference>
<protein>
    <submittedName>
        <fullName evidence="2">Basic proline-rich protein-like</fullName>
    </submittedName>
</protein>
<name>A0AAX6I7I5_IRIPA</name>
<feature type="region of interest" description="Disordered" evidence="1">
    <location>
        <begin position="207"/>
        <end position="259"/>
    </location>
</feature>
<feature type="compositionally biased region" description="Low complexity" evidence="1">
    <location>
        <begin position="394"/>
        <end position="403"/>
    </location>
</feature>
<feature type="compositionally biased region" description="Pro residues" evidence="1">
    <location>
        <begin position="1"/>
        <end position="11"/>
    </location>
</feature>
<feature type="compositionally biased region" description="Pro residues" evidence="1">
    <location>
        <begin position="407"/>
        <end position="417"/>
    </location>
</feature>
<feature type="compositionally biased region" description="Low complexity" evidence="1">
    <location>
        <begin position="173"/>
        <end position="193"/>
    </location>
</feature>
<feature type="region of interest" description="Disordered" evidence="1">
    <location>
        <begin position="153"/>
        <end position="193"/>
    </location>
</feature>
<proteinExistence type="predicted"/>
<gene>
    <name evidence="2" type="ORF">M6B38_270850</name>
</gene>
<evidence type="ECO:0000313" key="3">
    <source>
        <dbReference type="Proteomes" id="UP001140949"/>
    </source>
</evidence>
<evidence type="ECO:0000256" key="1">
    <source>
        <dbReference type="SAM" id="MobiDB-lite"/>
    </source>
</evidence>